<feature type="transmembrane region" description="Helical" evidence="1">
    <location>
        <begin position="76"/>
        <end position="98"/>
    </location>
</feature>
<protein>
    <submittedName>
        <fullName evidence="2">Uncharacterized protein</fullName>
    </submittedName>
</protein>
<feature type="non-terminal residue" evidence="2">
    <location>
        <position position="1"/>
    </location>
</feature>
<proteinExistence type="predicted"/>
<keyword evidence="1" id="KW-0472">Membrane</keyword>
<accession>X1B5R2</accession>
<sequence>AYYVGDIGYFIDDNSDGTYDSFYCNESGNEALFELQENGEYKIDSNGDGKYDCTYNPVIGAITSLKGKETTETLEVLWIMIVGIILVIAIITFIMLLYKKK</sequence>
<dbReference type="AlphaFoldDB" id="X1B5R2"/>
<reference evidence="2" key="1">
    <citation type="journal article" date="2014" name="Front. Microbiol.">
        <title>High frequency of phylogenetically diverse reductive dehalogenase-homologous genes in deep subseafloor sedimentary metagenomes.</title>
        <authorList>
            <person name="Kawai M."/>
            <person name="Futagami T."/>
            <person name="Toyoda A."/>
            <person name="Takaki Y."/>
            <person name="Nishi S."/>
            <person name="Hori S."/>
            <person name="Arai W."/>
            <person name="Tsubouchi T."/>
            <person name="Morono Y."/>
            <person name="Uchiyama I."/>
            <person name="Ito T."/>
            <person name="Fujiyama A."/>
            <person name="Inagaki F."/>
            <person name="Takami H."/>
        </authorList>
    </citation>
    <scope>NUCLEOTIDE SEQUENCE</scope>
    <source>
        <strain evidence="2">Expedition CK06-06</strain>
    </source>
</reference>
<organism evidence="2">
    <name type="scientific">marine sediment metagenome</name>
    <dbReference type="NCBI Taxonomy" id="412755"/>
    <lineage>
        <taxon>unclassified sequences</taxon>
        <taxon>metagenomes</taxon>
        <taxon>ecological metagenomes</taxon>
    </lineage>
</organism>
<comment type="caution">
    <text evidence="2">The sequence shown here is derived from an EMBL/GenBank/DDBJ whole genome shotgun (WGS) entry which is preliminary data.</text>
</comment>
<keyword evidence="1" id="KW-1133">Transmembrane helix</keyword>
<dbReference type="EMBL" id="BART01001356">
    <property type="protein sequence ID" value="GAG67371.1"/>
    <property type="molecule type" value="Genomic_DNA"/>
</dbReference>
<gene>
    <name evidence="2" type="ORF">S01H4_04885</name>
</gene>
<name>X1B5R2_9ZZZZ</name>
<evidence type="ECO:0000313" key="2">
    <source>
        <dbReference type="EMBL" id="GAG67371.1"/>
    </source>
</evidence>
<keyword evidence="1" id="KW-0812">Transmembrane</keyword>
<evidence type="ECO:0000256" key="1">
    <source>
        <dbReference type="SAM" id="Phobius"/>
    </source>
</evidence>